<sequence length="301" mass="34536">LFIPLGKKPFLKKNLEQDIQRLKLFYSLEGWLDIHTPGPKPRIFLAEVNYNKTKSAVQIRYHIDEGPRYEIQNIRIQGNTIYSEQEIRNWLRLRPGEPYSRSIAAKDVQKIRDKYGEKAYIQAQIDAKEVLYRVGHKLDLLISIKENKKVYVGRISIRGNTKTREDVIRRELTRKEFLPGEEYNTISLSRALSHLRRTGWFGKDPRDPRQGISAQDRETDDPAVKDILLNIDEGSTGNVRFAAGYSSSYGIMGIVEFTQKNFDISDIPKSMSDLVNGTGFAGGGQFFQVRYSPAADRQSFS</sequence>
<protein>
    <recommendedName>
        <fullName evidence="3">POTRA domain-containing protein</fullName>
    </recommendedName>
</protein>
<dbReference type="InterPro" id="IPR010827">
    <property type="entry name" value="BamA/TamA_POTRA"/>
</dbReference>
<keyword evidence="2" id="KW-0472">Membrane</keyword>
<dbReference type="Gene3D" id="3.10.20.310">
    <property type="entry name" value="membrane protein fhac"/>
    <property type="match status" value="3"/>
</dbReference>
<evidence type="ECO:0000256" key="1">
    <source>
        <dbReference type="ARBA" id="ARBA00004370"/>
    </source>
</evidence>
<feature type="non-terminal residue" evidence="4">
    <location>
        <position position="301"/>
    </location>
</feature>
<dbReference type="GO" id="GO:0019867">
    <property type="term" value="C:outer membrane"/>
    <property type="evidence" value="ECO:0007669"/>
    <property type="project" value="InterPro"/>
</dbReference>
<evidence type="ECO:0000259" key="3">
    <source>
        <dbReference type="PROSITE" id="PS51779"/>
    </source>
</evidence>
<proteinExistence type="predicted"/>
<evidence type="ECO:0000313" key="4">
    <source>
        <dbReference type="EMBL" id="SVD21184.1"/>
    </source>
</evidence>
<dbReference type="InterPro" id="IPR034746">
    <property type="entry name" value="POTRA"/>
</dbReference>
<dbReference type="PROSITE" id="PS51779">
    <property type="entry name" value="POTRA"/>
    <property type="match status" value="1"/>
</dbReference>
<dbReference type="Pfam" id="PF07244">
    <property type="entry name" value="POTRA"/>
    <property type="match status" value="2"/>
</dbReference>
<feature type="non-terminal residue" evidence="4">
    <location>
        <position position="1"/>
    </location>
</feature>
<reference evidence="4" key="1">
    <citation type="submission" date="2018-05" db="EMBL/GenBank/DDBJ databases">
        <authorList>
            <person name="Lanie J.A."/>
            <person name="Ng W.-L."/>
            <person name="Kazmierczak K.M."/>
            <person name="Andrzejewski T.M."/>
            <person name="Davidsen T.M."/>
            <person name="Wayne K.J."/>
            <person name="Tettelin H."/>
            <person name="Glass J.I."/>
            <person name="Rusch D."/>
            <person name="Podicherti R."/>
            <person name="Tsui H.-C.T."/>
            <person name="Winkler M.E."/>
        </authorList>
    </citation>
    <scope>NUCLEOTIDE SEQUENCE</scope>
</reference>
<gene>
    <name evidence="4" type="ORF">METZ01_LOCUS374038</name>
</gene>
<name>A0A382TGE5_9ZZZZ</name>
<accession>A0A382TGE5</accession>
<evidence type="ECO:0000256" key="2">
    <source>
        <dbReference type="ARBA" id="ARBA00023136"/>
    </source>
</evidence>
<dbReference type="AlphaFoldDB" id="A0A382TGE5"/>
<dbReference type="EMBL" id="UINC01136425">
    <property type="protein sequence ID" value="SVD21184.1"/>
    <property type="molecule type" value="Genomic_DNA"/>
</dbReference>
<feature type="domain" description="POTRA" evidence="3">
    <location>
        <begin position="69"/>
        <end position="147"/>
    </location>
</feature>
<organism evidence="4">
    <name type="scientific">marine metagenome</name>
    <dbReference type="NCBI Taxonomy" id="408172"/>
    <lineage>
        <taxon>unclassified sequences</taxon>
        <taxon>metagenomes</taxon>
        <taxon>ecological metagenomes</taxon>
    </lineage>
</organism>
<comment type="subcellular location">
    <subcellularLocation>
        <location evidence="1">Membrane</location>
    </subcellularLocation>
</comment>